<dbReference type="STRING" id="497964.CfE428DRAFT_2239"/>
<reference evidence="2 3" key="1">
    <citation type="journal article" date="2011" name="J. Bacteriol.">
        <title>Genome sequence of Chthoniobacter flavus Ellin428, an aerobic heterotrophic soil bacterium.</title>
        <authorList>
            <person name="Kant R."/>
            <person name="van Passel M.W."/>
            <person name="Palva A."/>
            <person name="Lucas S."/>
            <person name="Lapidus A."/>
            <person name="Glavina Del Rio T."/>
            <person name="Dalin E."/>
            <person name="Tice H."/>
            <person name="Bruce D."/>
            <person name="Goodwin L."/>
            <person name="Pitluck S."/>
            <person name="Larimer F.W."/>
            <person name="Land M.L."/>
            <person name="Hauser L."/>
            <person name="Sangwan P."/>
            <person name="de Vos W.M."/>
            <person name="Janssen P.H."/>
            <person name="Smidt H."/>
        </authorList>
    </citation>
    <scope>NUCLEOTIDE SEQUENCE [LARGE SCALE GENOMIC DNA]</scope>
    <source>
        <strain evidence="2 3">Ellin428</strain>
    </source>
</reference>
<evidence type="ECO:0000256" key="1">
    <source>
        <dbReference type="SAM" id="Phobius"/>
    </source>
</evidence>
<feature type="transmembrane region" description="Helical" evidence="1">
    <location>
        <begin position="35"/>
        <end position="57"/>
    </location>
</feature>
<feature type="transmembrane region" description="Helical" evidence="1">
    <location>
        <begin position="77"/>
        <end position="101"/>
    </location>
</feature>
<accession>B4D001</accession>
<sequence length="147" mass="16665">MHASDLPLINASLNALSTVFILGGIAFIKNDMKQAHILSMICALVTSTVFLGCYLTYHYLKHGVVTHFTYPGWPKALYFFILGTHTPLAALTVPLVLMTIIPAFKAIYEKHRRIAKWTFPIWLYVSVTGVLVYLMLYVWFPSSEIVR</sequence>
<keyword evidence="3" id="KW-1185">Reference proteome</keyword>
<dbReference type="PANTHER" id="PTHR37692">
    <property type="entry name" value="HYPOTHETICAL MEMBRANE SPANNING PROTEIN"/>
    <property type="match status" value="1"/>
</dbReference>
<name>B4D001_9BACT</name>
<protein>
    <recommendedName>
        <fullName evidence="4">DUF420 domain-containing protein</fullName>
    </recommendedName>
</protein>
<comment type="caution">
    <text evidence="2">The sequence shown here is derived from an EMBL/GenBank/DDBJ whole genome shotgun (WGS) entry which is preliminary data.</text>
</comment>
<dbReference type="InterPro" id="IPR007352">
    <property type="entry name" value="DUF420"/>
</dbReference>
<evidence type="ECO:0000313" key="3">
    <source>
        <dbReference type="Proteomes" id="UP000005824"/>
    </source>
</evidence>
<dbReference type="EMBL" id="ABVL01000005">
    <property type="protein sequence ID" value="EDY20315.1"/>
    <property type="molecule type" value="Genomic_DNA"/>
</dbReference>
<dbReference type="RefSeq" id="WP_006979564.1">
    <property type="nucleotide sequence ID" value="NZ_ABVL01000005.1"/>
</dbReference>
<organism evidence="2 3">
    <name type="scientific">Chthoniobacter flavus Ellin428</name>
    <dbReference type="NCBI Taxonomy" id="497964"/>
    <lineage>
        <taxon>Bacteria</taxon>
        <taxon>Pseudomonadati</taxon>
        <taxon>Verrucomicrobiota</taxon>
        <taxon>Spartobacteria</taxon>
        <taxon>Chthoniobacterales</taxon>
        <taxon>Chthoniobacteraceae</taxon>
        <taxon>Chthoniobacter</taxon>
    </lineage>
</organism>
<dbReference type="InParanoid" id="B4D001"/>
<dbReference type="Proteomes" id="UP000005824">
    <property type="component" value="Unassembled WGS sequence"/>
</dbReference>
<evidence type="ECO:0000313" key="2">
    <source>
        <dbReference type="EMBL" id="EDY20315.1"/>
    </source>
</evidence>
<keyword evidence="1" id="KW-1133">Transmembrane helix</keyword>
<keyword evidence="1" id="KW-0472">Membrane</keyword>
<keyword evidence="1" id="KW-0812">Transmembrane</keyword>
<dbReference type="PANTHER" id="PTHR37692:SF1">
    <property type="entry name" value="DUF420 DOMAIN-CONTAINING PROTEIN"/>
    <property type="match status" value="1"/>
</dbReference>
<dbReference type="eggNOG" id="COG2322">
    <property type="taxonomic scope" value="Bacteria"/>
</dbReference>
<proteinExistence type="predicted"/>
<feature type="transmembrane region" description="Helical" evidence="1">
    <location>
        <begin position="121"/>
        <end position="140"/>
    </location>
</feature>
<feature type="transmembrane region" description="Helical" evidence="1">
    <location>
        <begin position="6"/>
        <end position="28"/>
    </location>
</feature>
<dbReference type="Pfam" id="PF04238">
    <property type="entry name" value="DUF420"/>
    <property type="match status" value="1"/>
</dbReference>
<gene>
    <name evidence="2" type="ORF">CfE428DRAFT_2239</name>
</gene>
<dbReference type="AlphaFoldDB" id="B4D001"/>
<evidence type="ECO:0008006" key="4">
    <source>
        <dbReference type="Google" id="ProtNLM"/>
    </source>
</evidence>